<gene>
    <name evidence="1" type="ORF">H5410_022363</name>
</gene>
<evidence type="ECO:0000313" key="2">
    <source>
        <dbReference type="Proteomes" id="UP000824120"/>
    </source>
</evidence>
<name>A0A9J5ZEK2_SOLCO</name>
<dbReference type="AlphaFoldDB" id="A0A9J5ZEK2"/>
<protein>
    <submittedName>
        <fullName evidence="1">Uncharacterized protein</fullName>
    </submittedName>
</protein>
<accession>A0A9J5ZEK2</accession>
<evidence type="ECO:0000313" key="1">
    <source>
        <dbReference type="EMBL" id="KAG5611082.1"/>
    </source>
</evidence>
<dbReference type="EMBL" id="JACXVP010000004">
    <property type="protein sequence ID" value="KAG5611082.1"/>
    <property type="molecule type" value="Genomic_DNA"/>
</dbReference>
<comment type="caution">
    <text evidence="1">The sequence shown here is derived from an EMBL/GenBank/DDBJ whole genome shotgun (WGS) entry which is preliminary data.</text>
</comment>
<keyword evidence="2" id="KW-1185">Reference proteome</keyword>
<proteinExistence type="predicted"/>
<dbReference type="Proteomes" id="UP000824120">
    <property type="component" value="Chromosome 4"/>
</dbReference>
<sequence length="68" mass="7995">MESTDLEIFNSSEFEVNPTSLNSDVIAIRKNDNGYKSEDDDIDLYGIEKMNMHSSTLLSYKYYWKKIF</sequence>
<reference evidence="1 2" key="1">
    <citation type="submission" date="2020-09" db="EMBL/GenBank/DDBJ databases">
        <title>De no assembly of potato wild relative species, Solanum commersonii.</title>
        <authorList>
            <person name="Cho K."/>
        </authorList>
    </citation>
    <scope>NUCLEOTIDE SEQUENCE [LARGE SCALE GENOMIC DNA]</scope>
    <source>
        <strain evidence="1">LZ3.2</strain>
        <tissue evidence="1">Leaf</tissue>
    </source>
</reference>
<organism evidence="1 2">
    <name type="scientific">Solanum commersonii</name>
    <name type="common">Commerson's wild potato</name>
    <name type="synonym">Commerson's nightshade</name>
    <dbReference type="NCBI Taxonomy" id="4109"/>
    <lineage>
        <taxon>Eukaryota</taxon>
        <taxon>Viridiplantae</taxon>
        <taxon>Streptophyta</taxon>
        <taxon>Embryophyta</taxon>
        <taxon>Tracheophyta</taxon>
        <taxon>Spermatophyta</taxon>
        <taxon>Magnoliopsida</taxon>
        <taxon>eudicotyledons</taxon>
        <taxon>Gunneridae</taxon>
        <taxon>Pentapetalae</taxon>
        <taxon>asterids</taxon>
        <taxon>lamiids</taxon>
        <taxon>Solanales</taxon>
        <taxon>Solanaceae</taxon>
        <taxon>Solanoideae</taxon>
        <taxon>Solaneae</taxon>
        <taxon>Solanum</taxon>
    </lineage>
</organism>